<dbReference type="AlphaFoldDB" id="A0A318EDW9"/>
<dbReference type="CDD" id="cd01347">
    <property type="entry name" value="ligand_gated_channel"/>
    <property type="match status" value="1"/>
</dbReference>
<feature type="signal peptide" evidence="10">
    <location>
        <begin position="1"/>
        <end position="32"/>
    </location>
</feature>
<keyword evidence="3 8" id="KW-1134">Transmembrane beta strand</keyword>
<feature type="domain" description="TonB-dependent receptor plug" evidence="12">
    <location>
        <begin position="105"/>
        <end position="216"/>
    </location>
</feature>
<feature type="chain" id="PRO_5016234065" evidence="10">
    <location>
        <begin position="33"/>
        <end position="926"/>
    </location>
</feature>
<evidence type="ECO:0000313" key="13">
    <source>
        <dbReference type="EMBL" id="PXV68413.1"/>
    </source>
</evidence>
<dbReference type="PROSITE" id="PS52016">
    <property type="entry name" value="TONB_DEPENDENT_REC_3"/>
    <property type="match status" value="1"/>
</dbReference>
<keyword evidence="4 8" id="KW-0812">Transmembrane</keyword>
<evidence type="ECO:0000259" key="12">
    <source>
        <dbReference type="Pfam" id="PF07715"/>
    </source>
</evidence>
<evidence type="ECO:0000256" key="7">
    <source>
        <dbReference type="ARBA" id="ARBA00023237"/>
    </source>
</evidence>
<name>A0A318EDW9_9GAMM</name>
<sequence>MLLNRHQRRAPSVRLSALAAALALFGSNGVRAQTGDDIAVEPAVIDDSQTIVDALFAEPAEAETIPVDPLRSEALAENVAGAPGATELDAIEVTGSRLGRVAMEGALPVTVISREDILASGKISVADALRTSTFNSFGSYTSISGSSGQGQTVVSLRGLGSNRTLVLVDGRRIATSPSLQGSGVDLNTIPLAAVERIEMLSDGASAIYGSDAIGGVINVILRKDYSGVEIAAGLGRPDNPGADEEDASIVAGVSTGDSRMLFGASYTNKEPMFLRDRDYSRSTLPEPNADGSYNFSGTTGISGYGNTVLSSDFSRTLRAPDAGCQESLGFYRLIDDVGNFTGIQGGDMCGFDFTQYAADSTELTTSSVFVKYGYDISLDLGFEITATYAQSESFGRFAQAPDLLFVPGTAPTNPFGEDVYVAHRFEPLGTRDNRNRSGVLSVLPVLTYTYDLLDIEVGARISRFTFTELGSGYLLRSSAAAAAESGAYNPFDLTEPGSEETLDSMTVTTTRDGLTEYREVFGTVRAPLFEMPLGTVYSAFGAEYRQERFYDKYDSQSEAGAVGGSSGNSSDGKRNAYAVFGEVGLPVYEGVEVDVAARYDHYSDAAGGAFSPKVSARWQARDNLTVRGSVGKGFRAPLLSELNAKDSFSAESARDLVVCREAGVPDSQCAESQYNTFITANPDLDPETSTQFGFGIAMQPVDWADFTLDYYNITIEDSLTTYTVQSLIFRELLGQPLPEGTAVNRRDNGGIDNVVTTTDNIAEIRTDGLDLLLNTRFALGDWGMLRPSLAATWVLSYEEDDGVLPARDQVDDPGVPEYRVTATVPWTYGAFTTTWNATFIPATAASTDPGDPDPLRLQQSGHVASNFVHDLQLSWESPWNGTLIVGVRDLFDRGVSTNFNLTSPFYDQTLYDPVGRMPYARVIQRF</sequence>
<keyword evidence="5 9" id="KW-0798">TonB box</keyword>
<dbReference type="Gene3D" id="2.170.130.10">
    <property type="entry name" value="TonB-dependent receptor, plug domain"/>
    <property type="match status" value="1"/>
</dbReference>
<protein>
    <submittedName>
        <fullName evidence="13">Iron complex outermembrane receptor protein</fullName>
    </submittedName>
</protein>
<comment type="subcellular location">
    <subcellularLocation>
        <location evidence="1 8">Cell outer membrane</location>
        <topology evidence="1 8">Multi-pass membrane protein</topology>
    </subcellularLocation>
</comment>
<evidence type="ECO:0000256" key="2">
    <source>
        <dbReference type="ARBA" id="ARBA00022448"/>
    </source>
</evidence>
<dbReference type="Gene3D" id="2.40.170.20">
    <property type="entry name" value="TonB-dependent receptor, beta-barrel domain"/>
    <property type="match status" value="1"/>
</dbReference>
<dbReference type="InterPro" id="IPR012910">
    <property type="entry name" value="Plug_dom"/>
</dbReference>
<keyword evidence="2 8" id="KW-0813">Transport</keyword>
<feature type="domain" description="TonB-dependent receptor-like beta-barrel" evidence="11">
    <location>
        <begin position="506"/>
        <end position="888"/>
    </location>
</feature>
<evidence type="ECO:0000259" key="11">
    <source>
        <dbReference type="Pfam" id="PF00593"/>
    </source>
</evidence>
<dbReference type="InterPro" id="IPR000531">
    <property type="entry name" value="Beta-barrel_TonB"/>
</dbReference>
<evidence type="ECO:0000256" key="1">
    <source>
        <dbReference type="ARBA" id="ARBA00004571"/>
    </source>
</evidence>
<keyword evidence="6 8" id="KW-0472">Membrane</keyword>
<keyword evidence="13" id="KW-0675">Receptor</keyword>
<evidence type="ECO:0000256" key="8">
    <source>
        <dbReference type="PROSITE-ProRule" id="PRU01360"/>
    </source>
</evidence>
<dbReference type="InterPro" id="IPR039426">
    <property type="entry name" value="TonB-dep_rcpt-like"/>
</dbReference>
<evidence type="ECO:0000256" key="9">
    <source>
        <dbReference type="RuleBase" id="RU003357"/>
    </source>
</evidence>
<keyword evidence="7 8" id="KW-0998">Cell outer membrane</keyword>
<keyword evidence="10" id="KW-0732">Signal</keyword>
<keyword evidence="14" id="KW-1185">Reference proteome</keyword>
<dbReference type="InterPro" id="IPR036942">
    <property type="entry name" value="Beta-barrel_TonB_sf"/>
</dbReference>
<organism evidence="13 14">
    <name type="scientific">Sinimarinibacterium flocculans</name>
    <dbReference type="NCBI Taxonomy" id="985250"/>
    <lineage>
        <taxon>Bacteria</taxon>
        <taxon>Pseudomonadati</taxon>
        <taxon>Pseudomonadota</taxon>
        <taxon>Gammaproteobacteria</taxon>
        <taxon>Nevskiales</taxon>
        <taxon>Nevskiaceae</taxon>
        <taxon>Sinimarinibacterium</taxon>
    </lineage>
</organism>
<accession>A0A318EDW9</accession>
<comment type="caution">
    <text evidence="13">The sequence shown here is derived from an EMBL/GenBank/DDBJ whole genome shotgun (WGS) entry which is preliminary data.</text>
</comment>
<proteinExistence type="inferred from homology"/>
<dbReference type="GO" id="GO:0009279">
    <property type="term" value="C:cell outer membrane"/>
    <property type="evidence" value="ECO:0007669"/>
    <property type="project" value="UniProtKB-SubCell"/>
</dbReference>
<dbReference type="InterPro" id="IPR037066">
    <property type="entry name" value="Plug_dom_sf"/>
</dbReference>
<dbReference type="PANTHER" id="PTHR47234">
    <property type="match status" value="1"/>
</dbReference>
<dbReference type="SUPFAM" id="SSF56935">
    <property type="entry name" value="Porins"/>
    <property type="match status" value="1"/>
</dbReference>
<dbReference type="Pfam" id="PF00593">
    <property type="entry name" value="TonB_dep_Rec_b-barrel"/>
    <property type="match status" value="1"/>
</dbReference>
<evidence type="ECO:0000256" key="10">
    <source>
        <dbReference type="SAM" id="SignalP"/>
    </source>
</evidence>
<dbReference type="PANTHER" id="PTHR47234:SF2">
    <property type="entry name" value="TONB-DEPENDENT RECEPTOR"/>
    <property type="match status" value="1"/>
</dbReference>
<evidence type="ECO:0000256" key="4">
    <source>
        <dbReference type="ARBA" id="ARBA00022692"/>
    </source>
</evidence>
<dbReference type="RefSeq" id="WP_211307277.1">
    <property type="nucleotide sequence ID" value="NZ_CAKZQT010000022.1"/>
</dbReference>
<comment type="similarity">
    <text evidence="8 9">Belongs to the TonB-dependent receptor family.</text>
</comment>
<dbReference type="Pfam" id="PF07715">
    <property type="entry name" value="Plug"/>
    <property type="match status" value="1"/>
</dbReference>
<reference evidence="13 14" key="1">
    <citation type="submission" date="2018-04" db="EMBL/GenBank/DDBJ databases">
        <title>Genomic Encyclopedia of Type Strains, Phase IV (KMG-IV): sequencing the most valuable type-strain genomes for metagenomic binning, comparative biology and taxonomic classification.</title>
        <authorList>
            <person name="Goeker M."/>
        </authorList>
    </citation>
    <scope>NUCLEOTIDE SEQUENCE [LARGE SCALE GENOMIC DNA]</scope>
    <source>
        <strain evidence="13 14">DSM 104150</strain>
    </source>
</reference>
<evidence type="ECO:0000256" key="5">
    <source>
        <dbReference type="ARBA" id="ARBA00023077"/>
    </source>
</evidence>
<evidence type="ECO:0000256" key="6">
    <source>
        <dbReference type="ARBA" id="ARBA00023136"/>
    </source>
</evidence>
<evidence type="ECO:0000313" key="14">
    <source>
        <dbReference type="Proteomes" id="UP000248330"/>
    </source>
</evidence>
<evidence type="ECO:0000256" key="3">
    <source>
        <dbReference type="ARBA" id="ARBA00022452"/>
    </source>
</evidence>
<dbReference type="Proteomes" id="UP000248330">
    <property type="component" value="Unassembled WGS sequence"/>
</dbReference>
<dbReference type="EMBL" id="QICN01000004">
    <property type="protein sequence ID" value="PXV68413.1"/>
    <property type="molecule type" value="Genomic_DNA"/>
</dbReference>
<gene>
    <name evidence="13" type="ORF">C8D93_104109</name>
</gene>